<dbReference type="PANTHER" id="PTHR43537:SF45">
    <property type="entry name" value="GNTR FAMILY REGULATORY PROTEIN"/>
    <property type="match status" value="1"/>
</dbReference>
<dbReference type="GO" id="GO:0003677">
    <property type="term" value="F:DNA binding"/>
    <property type="evidence" value="ECO:0007669"/>
    <property type="project" value="UniProtKB-KW"/>
</dbReference>
<keyword evidence="6" id="KW-1185">Reference proteome</keyword>
<dbReference type="InterPro" id="IPR000524">
    <property type="entry name" value="Tscrpt_reg_HTH_GntR"/>
</dbReference>
<evidence type="ECO:0000313" key="6">
    <source>
        <dbReference type="Proteomes" id="UP000092498"/>
    </source>
</evidence>
<proteinExistence type="predicted"/>
<dbReference type="InParanoid" id="A0A1B1AKB0"/>
<dbReference type="PANTHER" id="PTHR43537">
    <property type="entry name" value="TRANSCRIPTIONAL REGULATOR, GNTR FAMILY"/>
    <property type="match status" value="1"/>
</dbReference>
<dbReference type="AlphaFoldDB" id="A0A1B1AKB0"/>
<dbReference type="STRING" id="1759059.ATE48_14340"/>
<dbReference type="CDD" id="cd07377">
    <property type="entry name" value="WHTH_GntR"/>
    <property type="match status" value="1"/>
</dbReference>
<evidence type="ECO:0000256" key="2">
    <source>
        <dbReference type="ARBA" id="ARBA00023125"/>
    </source>
</evidence>
<dbReference type="GO" id="GO:0003700">
    <property type="term" value="F:DNA-binding transcription factor activity"/>
    <property type="evidence" value="ECO:0007669"/>
    <property type="project" value="InterPro"/>
</dbReference>
<dbReference type="InterPro" id="IPR036388">
    <property type="entry name" value="WH-like_DNA-bd_sf"/>
</dbReference>
<organism evidence="5 6">
    <name type="scientific">Candidatus Viadribacter manganicus</name>
    <dbReference type="NCBI Taxonomy" id="1759059"/>
    <lineage>
        <taxon>Bacteria</taxon>
        <taxon>Pseudomonadati</taxon>
        <taxon>Pseudomonadota</taxon>
        <taxon>Alphaproteobacteria</taxon>
        <taxon>Hyphomonadales</taxon>
        <taxon>Hyphomonadaceae</taxon>
        <taxon>Candidatus Viadribacter</taxon>
    </lineage>
</organism>
<protein>
    <recommendedName>
        <fullName evidence="4">HTH gntR-type domain-containing protein</fullName>
    </recommendedName>
</protein>
<dbReference type="Pfam" id="PF00392">
    <property type="entry name" value="GntR"/>
    <property type="match status" value="1"/>
</dbReference>
<dbReference type="SUPFAM" id="SSF48008">
    <property type="entry name" value="GntR ligand-binding domain-like"/>
    <property type="match status" value="1"/>
</dbReference>
<dbReference type="PROSITE" id="PS50949">
    <property type="entry name" value="HTH_GNTR"/>
    <property type="match status" value="1"/>
</dbReference>
<gene>
    <name evidence="5" type="ORF">ATE48_14340</name>
</gene>
<dbReference type="RefSeq" id="WP_066772617.1">
    <property type="nucleotide sequence ID" value="NZ_CP013244.1"/>
</dbReference>
<dbReference type="Pfam" id="PF07729">
    <property type="entry name" value="FCD"/>
    <property type="match status" value="1"/>
</dbReference>
<keyword evidence="1" id="KW-0805">Transcription regulation</keyword>
<feature type="domain" description="HTH gntR-type" evidence="4">
    <location>
        <begin position="9"/>
        <end position="76"/>
    </location>
</feature>
<accession>A0A1B1AKB0</accession>
<dbReference type="EMBL" id="CP013244">
    <property type="protein sequence ID" value="ANP47009.1"/>
    <property type="molecule type" value="Genomic_DNA"/>
</dbReference>
<dbReference type="InterPro" id="IPR008920">
    <property type="entry name" value="TF_FadR/GntR_C"/>
</dbReference>
<dbReference type="SMART" id="SM00345">
    <property type="entry name" value="HTH_GNTR"/>
    <property type="match status" value="1"/>
</dbReference>
<dbReference type="FunCoup" id="A0A1B1AKB0">
    <property type="interactions" value="64"/>
</dbReference>
<dbReference type="Gene3D" id="1.10.10.10">
    <property type="entry name" value="Winged helix-like DNA-binding domain superfamily/Winged helix DNA-binding domain"/>
    <property type="match status" value="1"/>
</dbReference>
<dbReference type="Proteomes" id="UP000092498">
    <property type="component" value="Chromosome"/>
</dbReference>
<sequence length="220" mass="24412">MQLELSKRANISEAAADAVRAMIVDGRLAPGDRINEVHLAAKLGVSRTPLREALSGLVSEGALTVRPRLGYFVRPLSLEEFEQIYDIRPLLDPEALRLAGVPSAKRIARLEKLNTQLRAAKGAAAIEIDDAWHMELLADCPNKVLIDLIQNFIVRTRRYELALMREQENVVAAMDDHEKIMAALKSGDLDAACLALKRNMQSGREPIVAWLTQRARKEGT</sequence>
<keyword evidence="3" id="KW-0804">Transcription</keyword>
<name>A0A1B1AKB0_9PROT</name>
<dbReference type="InterPro" id="IPR011711">
    <property type="entry name" value="GntR_C"/>
</dbReference>
<evidence type="ECO:0000256" key="3">
    <source>
        <dbReference type="ARBA" id="ARBA00023163"/>
    </source>
</evidence>
<evidence type="ECO:0000313" key="5">
    <source>
        <dbReference type="EMBL" id="ANP47009.1"/>
    </source>
</evidence>
<evidence type="ECO:0000259" key="4">
    <source>
        <dbReference type="PROSITE" id="PS50949"/>
    </source>
</evidence>
<dbReference type="SMART" id="SM00895">
    <property type="entry name" value="FCD"/>
    <property type="match status" value="1"/>
</dbReference>
<dbReference type="SUPFAM" id="SSF46785">
    <property type="entry name" value="Winged helix' DNA-binding domain"/>
    <property type="match status" value="1"/>
</dbReference>
<reference evidence="5 6" key="1">
    <citation type="submission" date="2015-11" db="EMBL/GenBank/DDBJ databases">
        <title>Whole-Genome Sequence of Candidatus Oderbacter manganicum from the National Park Lower Oder Valley, Germany.</title>
        <authorList>
            <person name="Braun B."/>
            <person name="Liere K."/>
            <person name="Szewzyk U."/>
        </authorList>
    </citation>
    <scope>NUCLEOTIDE SEQUENCE [LARGE SCALE GENOMIC DNA]</scope>
    <source>
        <strain evidence="5 6">OTSz_A_272</strain>
    </source>
</reference>
<dbReference type="OrthoDB" id="8114900at2"/>
<dbReference type="InterPro" id="IPR036390">
    <property type="entry name" value="WH_DNA-bd_sf"/>
</dbReference>
<dbReference type="Gene3D" id="1.20.120.530">
    <property type="entry name" value="GntR ligand-binding domain-like"/>
    <property type="match status" value="1"/>
</dbReference>
<dbReference type="KEGG" id="cbot:ATE48_14340"/>
<evidence type="ECO:0000256" key="1">
    <source>
        <dbReference type="ARBA" id="ARBA00023015"/>
    </source>
</evidence>
<keyword evidence="2" id="KW-0238">DNA-binding</keyword>